<dbReference type="EMBL" id="JAFJZO010000027">
    <property type="protein sequence ID" value="KAG5501502.1"/>
    <property type="molecule type" value="Genomic_DNA"/>
</dbReference>
<feature type="region of interest" description="Disordered" evidence="2">
    <location>
        <begin position="307"/>
        <end position="356"/>
    </location>
</feature>
<evidence type="ECO:0000256" key="2">
    <source>
        <dbReference type="SAM" id="MobiDB-lite"/>
    </source>
</evidence>
<feature type="coiled-coil region" evidence="1">
    <location>
        <begin position="406"/>
        <end position="433"/>
    </location>
</feature>
<dbReference type="Gene3D" id="2.60.120.260">
    <property type="entry name" value="Galactose-binding domain-like"/>
    <property type="match status" value="1"/>
</dbReference>
<keyword evidence="4" id="KW-1185">Reference proteome</keyword>
<organism evidence="3 4">
    <name type="scientific">Porcisia hertigi</name>
    <dbReference type="NCBI Taxonomy" id="2761500"/>
    <lineage>
        <taxon>Eukaryota</taxon>
        <taxon>Discoba</taxon>
        <taxon>Euglenozoa</taxon>
        <taxon>Kinetoplastea</taxon>
        <taxon>Metakinetoplastina</taxon>
        <taxon>Trypanosomatida</taxon>
        <taxon>Trypanosomatidae</taxon>
        <taxon>Leishmaniinae</taxon>
        <taxon>Porcisia</taxon>
    </lineage>
</organism>
<dbReference type="KEGG" id="phet:94289412"/>
<accession>A0A836L982</accession>
<reference evidence="3 4" key="1">
    <citation type="submission" date="2021-02" db="EMBL/GenBank/DDBJ databases">
        <title>Porcisia hertigi Genome sequencing and assembly.</title>
        <authorList>
            <person name="Almutairi H."/>
            <person name="Gatherer D."/>
        </authorList>
    </citation>
    <scope>NUCLEOTIDE SEQUENCE [LARGE SCALE GENOMIC DNA]</scope>
    <source>
        <strain evidence="3 4">C119</strain>
    </source>
</reference>
<sequence>MSDANWALAENGADIAEVSYEAGHADSTASNLLDLHEDRLWITGDAPQHVTLSLSPSHPPLEYAGWHVWHNYSTNPHRVEIASGASLATMETLLLCEARVGAGTQIWKLPRAIPRHHRYVRFKIMGTFQPGPTYMNNIVLLENDPGADSKVDCQPVDDALDREAVAKHQRCAAASPYLSSPSSALRPTGVTDNVNTSPLPRHTQPMSTLSSTPISLAMTPCGGQRAGEARSSSRMSQLLRGLDDDIKMLKPIKTPSPAKRAIFRLPQGRPFVLADNVSEDEAFSLQHGCDSDNDGDANDEGVCNGKSEPIAHHHRRHHCRSSSQRRNRGGQERHGCNGLPTHLEGSRRPAPAPTSAPHLGWAVAPQPPVISSVAELGSLNEARLCALEQAVASLNEAVQHQRDDLMMIKRVLLQQATERRKEAEQRYEERQRLSAVALSLQRAVTATPPVGAAAAAPAPVSQFVAPDQRLTHRSITVGFPEDALRTYVESLLDRKLHKYMKKMEARGMRRMDNQLHDVIQVLSATIEGRLAGVVPPHAEAQRRAASAHTGHSTHGVRDTASN</sequence>
<feature type="compositionally biased region" description="Polar residues" evidence="2">
    <location>
        <begin position="190"/>
        <end position="213"/>
    </location>
</feature>
<dbReference type="RefSeq" id="XP_067756125.1">
    <property type="nucleotide sequence ID" value="XM_067899335.1"/>
</dbReference>
<dbReference type="Proteomes" id="UP000674318">
    <property type="component" value="Unassembled WGS sequence"/>
</dbReference>
<proteinExistence type="predicted"/>
<feature type="region of interest" description="Disordered" evidence="2">
    <location>
        <begin position="538"/>
        <end position="562"/>
    </location>
</feature>
<dbReference type="PANTHER" id="PTHR40682:SF1">
    <property type="entry name" value="CHROMOSOME UNDETERMINED SCAFFOLD_48, WHOLE GENOME SHOTGUN SEQUENCE"/>
    <property type="match status" value="1"/>
</dbReference>
<comment type="caution">
    <text evidence="3">The sequence shown here is derived from an EMBL/GenBank/DDBJ whole genome shotgun (WGS) entry which is preliminary data.</text>
</comment>
<dbReference type="OrthoDB" id="313433at2759"/>
<feature type="compositionally biased region" description="Basic residues" evidence="2">
    <location>
        <begin position="312"/>
        <end position="328"/>
    </location>
</feature>
<protein>
    <submittedName>
        <fullName evidence="3">Uncharacterized protein</fullName>
    </submittedName>
</protein>
<evidence type="ECO:0000313" key="4">
    <source>
        <dbReference type="Proteomes" id="UP000674318"/>
    </source>
</evidence>
<dbReference type="AlphaFoldDB" id="A0A836L982"/>
<feature type="region of interest" description="Disordered" evidence="2">
    <location>
        <begin position="177"/>
        <end position="213"/>
    </location>
</feature>
<dbReference type="PANTHER" id="PTHR40682">
    <property type="entry name" value="F5/8 TYPE C DOMAIN CONTAINING PROTEIN"/>
    <property type="match status" value="1"/>
</dbReference>
<keyword evidence="1" id="KW-0175">Coiled coil</keyword>
<evidence type="ECO:0000256" key="1">
    <source>
        <dbReference type="SAM" id="Coils"/>
    </source>
</evidence>
<dbReference type="GeneID" id="94289412"/>
<name>A0A836L982_9TRYP</name>
<evidence type="ECO:0000313" key="3">
    <source>
        <dbReference type="EMBL" id="KAG5501502.1"/>
    </source>
</evidence>
<gene>
    <name evidence="3" type="ORF">JKF63_03331</name>
</gene>